<comment type="similarity">
    <text evidence="1">Belongs to the short-chain dehydrogenases/reductases (SDR) family.</text>
</comment>
<dbReference type="SUPFAM" id="SSF51735">
    <property type="entry name" value="NAD(P)-binding Rossmann-fold domains"/>
    <property type="match status" value="1"/>
</dbReference>
<name>A0A0N1HTR9_9EURO</name>
<evidence type="ECO:0000256" key="4">
    <source>
        <dbReference type="SAM" id="MobiDB-lite"/>
    </source>
</evidence>
<keyword evidence="3" id="KW-0560">Oxidoreductase</keyword>
<keyword evidence="6" id="KW-1185">Reference proteome</keyword>
<dbReference type="Gene3D" id="3.40.50.720">
    <property type="entry name" value="NAD(P)-binding Rossmann-like Domain"/>
    <property type="match status" value="1"/>
</dbReference>
<dbReference type="Proteomes" id="UP000038010">
    <property type="component" value="Unassembled WGS sequence"/>
</dbReference>
<reference evidence="5 6" key="1">
    <citation type="submission" date="2015-06" db="EMBL/GenBank/DDBJ databases">
        <title>Draft genome of the ant-associated black yeast Phialophora attae CBS 131958.</title>
        <authorList>
            <person name="Moreno L.F."/>
            <person name="Stielow B.J."/>
            <person name="de Hoog S."/>
            <person name="Vicente V.A."/>
            <person name="Weiss V.A."/>
            <person name="de Vries M."/>
            <person name="Cruz L.M."/>
            <person name="Souza E.M."/>
        </authorList>
    </citation>
    <scope>NUCLEOTIDE SEQUENCE [LARGE SCALE GENOMIC DNA]</scope>
    <source>
        <strain evidence="5 6">CBS 131958</strain>
    </source>
</reference>
<evidence type="ECO:0000313" key="5">
    <source>
        <dbReference type="EMBL" id="KPI40016.1"/>
    </source>
</evidence>
<dbReference type="VEuPathDB" id="FungiDB:AB675_11506"/>
<gene>
    <name evidence="5" type="ORF">AB675_11506</name>
</gene>
<dbReference type="RefSeq" id="XP_017999979.1">
    <property type="nucleotide sequence ID" value="XM_018140360.1"/>
</dbReference>
<evidence type="ECO:0000256" key="2">
    <source>
        <dbReference type="ARBA" id="ARBA00022857"/>
    </source>
</evidence>
<dbReference type="STRING" id="1664694.A0A0N1HTR9"/>
<dbReference type="EMBL" id="LFJN01000013">
    <property type="protein sequence ID" value="KPI40016.1"/>
    <property type="molecule type" value="Genomic_DNA"/>
</dbReference>
<dbReference type="GeneID" id="28732241"/>
<feature type="compositionally biased region" description="Basic and acidic residues" evidence="4">
    <location>
        <begin position="159"/>
        <end position="170"/>
    </location>
</feature>
<accession>A0A0N1HTR9</accession>
<feature type="region of interest" description="Disordered" evidence="4">
    <location>
        <begin position="144"/>
        <end position="170"/>
    </location>
</feature>
<proteinExistence type="inferred from homology"/>
<evidence type="ECO:0000256" key="1">
    <source>
        <dbReference type="ARBA" id="ARBA00006484"/>
    </source>
</evidence>
<evidence type="ECO:0000313" key="6">
    <source>
        <dbReference type="Proteomes" id="UP000038010"/>
    </source>
</evidence>
<dbReference type="Pfam" id="PF00106">
    <property type="entry name" value="adh_short"/>
    <property type="match status" value="1"/>
</dbReference>
<sequence length="316" mass="35118">MSKYESTIVVTGGTAGLGVEAASLIAKQSPNKLVVIASRSSNDALAHIKASNVEYIPLDLSKSQNIREFVQKLQSYPPISALLLNAALQFPAEVGFYDSGIERTFAITHVGNTLLFHLLAPRLTNDARIIITASGVHYTAKEEKTGMPEPNFTTAADVARPDPKTATKDGRQRYTTAKLANILWMYALERRIRKYNKPWTVNSFDPGLMPGSGLARDYDAISRFIWFHIFPRITPLVRLIFGTDNIHTTAESGAALARLAVDSNLKTVTGKYFEGLKERPSSTDSRNEVKQEDLWNWTVAELAKDEAEKRRFESLD</sequence>
<dbReference type="PANTHER" id="PTHR24320">
    <property type="entry name" value="RETINOL DEHYDROGENASE"/>
    <property type="match status" value="1"/>
</dbReference>
<dbReference type="GO" id="GO:0016491">
    <property type="term" value="F:oxidoreductase activity"/>
    <property type="evidence" value="ECO:0007669"/>
    <property type="project" value="UniProtKB-KW"/>
</dbReference>
<protein>
    <submittedName>
        <fullName evidence="5">WW domain-containing oxido</fullName>
    </submittedName>
</protein>
<organism evidence="5 6">
    <name type="scientific">Cyphellophora attinorum</name>
    <dbReference type="NCBI Taxonomy" id="1664694"/>
    <lineage>
        <taxon>Eukaryota</taxon>
        <taxon>Fungi</taxon>
        <taxon>Dikarya</taxon>
        <taxon>Ascomycota</taxon>
        <taxon>Pezizomycotina</taxon>
        <taxon>Eurotiomycetes</taxon>
        <taxon>Chaetothyriomycetidae</taxon>
        <taxon>Chaetothyriales</taxon>
        <taxon>Cyphellophoraceae</taxon>
        <taxon>Cyphellophora</taxon>
    </lineage>
</organism>
<keyword evidence="2" id="KW-0521">NADP</keyword>
<dbReference type="PANTHER" id="PTHR24320:SF152">
    <property type="entry name" value="SHORT-CHAIN DEHYDROGENASE_REDUCTASE FAMILY PROTEIN"/>
    <property type="match status" value="1"/>
</dbReference>
<dbReference type="OrthoDB" id="542013at2759"/>
<dbReference type="InterPro" id="IPR036291">
    <property type="entry name" value="NAD(P)-bd_dom_sf"/>
</dbReference>
<dbReference type="AlphaFoldDB" id="A0A0N1HTR9"/>
<comment type="caution">
    <text evidence="5">The sequence shown here is derived from an EMBL/GenBank/DDBJ whole genome shotgun (WGS) entry which is preliminary data.</text>
</comment>
<evidence type="ECO:0000256" key="3">
    <source>
        <dbReference type="ARBA" id="ARBA00023002"/>
    </source>
</evidence>
<dbReference type="InterPro" id="IPR002347">
    <property type="entry name" value="SDR_fam"/>
</dbReference>